<dbReference type="AlphaFoldDB" id="A0A369UXM7"/>
<reference evidence="1 2" key="1">
    <citation type="submission" date="2018-07" db="EMBL/GenBank/DDBJ databases">
        <title>Genome guided investigation of antibiotics producing actinomycetales strain isolated from a Macau mangrove ecosystem.</title>
        <authorList>
            <person name="Hu D."/>
        </authorList>
    </citation>
    <scope>NUCLEOTIDE SEQUENCE [LARGE SCALE GENOMIC DNA]</scope>
    <source>
        <strain evidence="1 2">2297</strain>
    </source>
</reference>
<dbReference type="OrthoDB" id="4293975at2"/>
<accession>A0A369UXM7</accession>
<evidence type="ECO:0000313" key="2">
    <source>
        <dbReference type="Proteomes" id="UP000253742"/>
    </source>
</evidence>
<comment type="caution">
    <text evidence="1">The sequence shown here is derived from an EMBL/GenBank/DDBJ whole genome shotgun (WGS) entry which is preliminary data.</text>
</comment>
<proteinExistence type="predicted"/>
<protein>
    <submittedName>
        <fullName evidence="1">Uncharacterized protein</fullName>
    </submittedName>
</protein>
<dbReference type="EMBL" id="QQBH01000031">
    <property type="protein sequence ID" value="RDD85013.1"/>
    <property type="molecule type" value="Genomic_DNA"/>
</dbReference>
<dbReference type="Proteomes" id="UP000253742">
    <property type="component" value="Unassembled WGS sequence"/>
</dbReference>
<evidence type="ECO:0000313" key="1">
    <source>
        <dbReference type="EMBL" id="RDD85013.1"/>
    </source>
</evidence>
<organism evidence="1 2">
    <name type="scientific">Streptomyces parvulus</name>
    <dbReference type="NCBI Taxonomy" id="146923"/>
    <lineage>
        <taxon>Bacteria</taxon>
        <taxon>Bacillati</taxon>
        <taxon>Actinomycetota</taxon>
        <taxon>Actinomycetes</taxon>
        <taxon>Kitasatosporales</taxon>
        <taxon>Streptomycetaceae</taxon>
        <taxon>Streptomyces</taxon>
    </lineage>
</organism>
<dbReference type="RefSeq" id="WP_114532464.1">
    <property type="nucleotide sequence ID" value="NZ_JBIBWI010000001.1"/>
</dbReference>
<sequence length="181" mass="19897">MTESAIDRAAWRERLAALAADDVTAALVVQCGLDWLRPEFTAFRNEVDQALMAAQLRRGPRLSVTRVVLHNLPVNPASGMRPTAVDRAFEEWHHRLSSTSVLFASAAPVTHRVHRLILRGDETAAAVPDMVELLTDGDWTDPRRAEQALHTIGASGVTTPLTGYDLNWDGPFGDTDPSVYM</sequence>
<name>A0A369UXM7_9ACTN</name>
<gene>
    <name evidence="1" type="ORF">DVZ84_32325</name>
</gene>